<keyword evidence="2" id="KW-1185">Reference proteome</keyword>
<sequence length="143" mass="16437">MKSKIIWKDNMAFYGEGENSTNQVVFDATSGVGGNEEGPCPMEMLLISLAGCASMDIMTIIRKRRKEIEEYWVEVSGERRDEHPKIFEKIDMTFHVKSKDLTEKELVRAIELSESTYCSVWSSFDPDKTEITYDYVIHPPAEE</sequence>
<dbReference type="AlphaFoldDB" id="B2A1K6"/>
<gene>
    <name evidence="1" type="ordered locus">Nther_1163</name>
</gene>
<reference evidence="1 2" key="1">
    <citation type="submission" date="2008-04" db="EMBL/GenBank/DDBJ databases">
        <title>Complete sequence of chromosome of Natranaerobius thermophilus JW/NM-WN-LF.</title>
        <authorList>
            <consortium name="US DOE Joint Genome Institute"/>
            <person name="Copeland A."/>
            <person name="Lucas S."/>
            <person name="Lapidus A."/>
            <person name="Glavina del Rio T."/>
            <person name="Dalin E."/>
            <person name="Tice H."/>
            <person name="Bruce D."/>
            <person name="Goodwin L."/>
            <person name="Pitluck S."/>
            <person name="Chertkov O."/>
            <person name="Brettin T."/>
            <person name="Detter J.C."/>
            <person name="Han C."/>
            <person name="Kuske C.R."/>
            <person name="Schmutz J."/>
            <person name="Larimer F."/>
            <person name="Land M."/>
            <person name="Hauser L."/>
            <person name="Kyrpides N."/>
            <person name="Lykidis A."/>
            <person name="Mesbah N.M."/>
            <person name="Wiegel J."/>
        </authorList>
    </citation>
    <scope>NUCLEOTIDE SEQUENCE [LARGE SCALE GENOMIC DNA]</scope>
    <source>
        <strain evidence="2">ATCC BAA-1301 / DSM 18059 / JW/NM-WN-LF</strain>
    </source>
</reference>
<evidence type="ECO:0000313" key="2">
    <source>
        <dbReference type="Proteomes" id="UP000001683"/>
    </source>
</evidence>
<dbReference type="eggNOG" id="COG1765">
    <property type="taxonomic scope" value="Bacteria"/>
</dbReference>
<dbReference type="OrthoDB" id="9804010at2"/>
<evidence type="ECO:0000313" key="1">
    <source>
        <dbReference type="EMBL" id="ACB84746.1"/>
    </source>
</evidence>
<proteinExistence type="predicted"/>
<dbReference type="PANTHER" id="PTHR34352">
    <property type="entry name" value="PROTEIN YHFA"/>
    <property type="match status" value="1"/>
</dbReference>
<protein>
    <submittedName>
        <fullName evidence="1">OsmC family protein</fullName>
    </submittedName>
</protein>
<dbReference type="InterPro" id="IPR003718">
    <property type="entry name" value="OsmC/Ohr_fam"/>
</dbReference>
<dbReference type="InterPro" id="IPR015946">
    <property type="entry name" value="KH_dom-like_a/b"/>
</dbReference>
<dbReference type="InParanoid" id="B2A1K6"/>
<dbReference type="Proteomes" id="UP000001683">
    <property type="component" value="Chromosome"/>
</dbReference>
<dbReference type="SUPFAM" id="SSF82784">
    <property type="entry name" value="OsmC-like"/>
    <property type="match status" value="1"/>
</dbReference>
<reference evidence="1 2" key="2">
    <citation type="journal article" date="2011" name="J. Bacteriol.">
        <title>Complete genome sequence of the anaerobic, halophilic alkalithermophile Natranaerobius thermophilus JW/NM-WN-LF.</title>
        <authorList>
            <person name="Zhao B."/>
            <person name="Mesbah N.M."/>
            <person name="Dalin E."/>
            <person name="Goodwin L."/>
            <person name="Nolan M."/>
            <person name="Pitluck S."/>
            <person name="Chertkov O."/>
            <person name="Brettin T.S."/>
            <person name="Han J."/>
            <person name="Larimer F.W."/>
            <person name="Land M.L."/>
            <person name="Hauser L."/>
            <person name="Kyrpides N."/>
            <person name="Wiegel J."/>
        </authorList>
    </citation>
    <scope>NUCLEOTIDE SEQUENCE [LARGE SCALE GENOMIC DNA]</scope>
    <source>
        <strain evidence="2">ATCC BAA-1301 / DSM 18059 / JW/NM-WN-LF</strain>
    </source>
</reference>
<dbReference type="STRING" id="457570.Nther_1163"/>
<dbReference type="KEGG" id="nth:Nther_1163"/>
<dbReference type="PANTHER" id="PTHR34352:SF1">
    <property type="entry name" value="PROTEIN YHFA"/>
    <property type="match status" value="1"/>
</dbReference>
<name>B2A1K6_NATTJ</name>
<organism evidence="1 2">
    <name type="scientific">Natranaerobius thermophilus (strain ATCC BAA-1301 / DSM 18059 / JW/NM-WN-LF)</name>
    <dbReference type="NCBI Taxonomy" id="457570"/>
    <lineage>
        <taxon>Bacteria</taxon>
        <taxon>Bacillati</taxon>
        <taxon>Bacillota</taxon>
        <taxon>Clostridia</taxon>
        <taxon>Natranaerobiales</taxon>
        <taxon>Natranaerobiaceae</taxon>
        <taxon>Natranaerobius</taxon>
    </lineage>
</organism>
<dbReference type="EMBL" id="CP001034">
    <property type="protein sequence ID" value="ACB84746.1"/>
    <property type="molecule type" value="Genomic_DNA"/>
</dbReference>
<accession>B2A1K6</accession>
<dbReference type="HOGENOM" id="CLU_114057_1_2_9"/>
<dbReference type="RefSeq" id="WP_012447621.1">
    <property type="nucleotide sequence ID" value="NC_010718.1"/>
</dbReference>
<dbReference type="InterPro" id="IPR036102">
    <property type="entry name" value="OsmC/Ohrsf"/>
</dbReference>
<dbReference type="Pfam" id="PF02566">
    <property type="entry name" value="OsmC"/>
    <property type="match status" value="1"/>
</dbReference>
<dbReference type="Gene3D" id="3.30.300.20">
    <property type="match status" value="1"/>
</dbReference>